<accession>A0A8C5CTP1</accession>
<dbReference type="GO" id="GO:0030424">
    <property type="term" value="C:axon"/>
    <property type="evidence" value="ECO:0007669"/>
    <property type="project" value="UniProtKB-ARBA"/>
</dbReference>
<dbReference type="GO" id="GO:0048156">
    <property type="term" value="F:tau protein binding"/>
    <property type="evidence" value="ECO:0007669"/>
    <property type="project" value="TreeGrafter"/>
</dbReference>
<dbReference type="PANTHER" id="PTHR46514">
    <property type="entry name" value="AMPHIPHYSIN"/>
    <property type="match status" value="1"/>
</dbReference>
<dbReference type="SMART" id="SM00721">
    <property type="entry name" value="BAR"/>
    <property type="match status" value="1"/>
</dbReference>
<dbReference type="GO" id="GO:0005634">
    <property type="term" value="C:nucleus"/>
    <property type="evidence" value="ECO:0007669"/>
    <property type="project" value="UniProtKB-SubCell"/>
</dbReference>
<dbReference type="InterPro" id="IPR003005">
    <property type="entry name" value="Amphiphysin"/>
</dbReference>
<evidence type="ECO:0000256" key="4">
    <source>
        <dbReference type="PROSITE-ProRule" id="PRU00192"/>
    </source>
</evidence>
<dbReference type="SUPFAM" id="SSF103657">
    <property type="entry name" value="BAR/IMD domain-like"/>
    <property type="match status" value="1"/>
</dbReference>
<dbReference type="InterPro" id="IPR036028">
    <property type="entry name" value="SH3-like_dom_sf"/>
</dbReference>
<feature type="domain" description="BAR" evidence="7">
    <location>
        <begin position="28"/>
        <end position="304"/>
    </location>
</feature>
<evidence type="ECO:0000313" key="8">
    <source>
        <dbReference type="Ensembl" id="ENSGMOP00000066808.1"/>
    </source>
</evidence>
<dbReference type="InterPro" id="IPR004148">
    <property type="entry name" value="BAR_dom"/>
</dbReference>
<dbReference type="PRINTS" id="PR01251">
    <property type="entry name" value="AMPHIPHYSIN"/>
</dbReference>
<feature type="compositionally biased region" description="Pro residues" evidence="5">
    <location>
        <begin position="324"/>
        <end position="358"/>
    </location>
</feature>
<dbReference type="Gene3D" id="2.30.30.40">
    <property type="entry name" value="SH3 Domains"/>
    <property type="match status" value="1"/>
</dbReference>
<keyword evidence="3" id="KW-0963">Cytoplasm</keyword>
<dbReference type="SMART" id="SM00326">
    <property type="entry name" value="SH3"/>
    <property type="match status" value="1"/>
</dbReference>
<dbReference type="InterPro" id="IPR001452">
    <property type="entry name" value="SH3_domain"/>
</dbReference>
<dbReference type="GO" id="GO:0006897">
    <property type="term" value="P:endocytosis"/>
    <property type="evidence" value="ECO:0007669"/>
    <property type="project" value="UniProtKB-KW"/>
</dbReference>
<evidence type="ECO:0000259" key="6">
    <source>
        <dbReference type="PROSITE" id="PS50002"/>
    </source>
</evidence>
<comment type="subcellular location">
    <subcellularLocation>
        <location evidence="1">Cytoplasm</location>
    </subcellularLocation>
</comment>
<dbReference type="Proteomes" id="UP000694546">
    <property type="component" value="Chromosome 7"/>
</dbReference>
<evidence type="ECO:0000256" key="2">
    <source>
        <dbReference type="ARBA" id="ARBA00022443"/>
    </source>
</evidence>
<dbReference type="GO" id="GO:0030154">
    <property type="term" value="P:cell differentiation"/>
    <property type="evidence" value="ECO:0007669"/>
    <property type="project" value="UniProtKB-KW"/>
</dbReference>
<evidence type="ECO:0000259" key="7">
    <source>
        <dbReference type="PROSITE" id="PS51021"/>
    </source>
</evidence>
<dbReference type="SUPFAM" id="SSF50044">
    <property type="entry name" value="SH3-domain"/>
    <property type="match status" value="1"/>
</dbReference>
<feature type="compositionally biased region" description="Low complexity" evidence="5">
    <location>
        <begin position="304"/>
        <end position="322"/>
    </location>
</feature>
<keyword evidence="2 4" id="KW-0728">SH3 domain</keyword>
<feature type="domain" description="SH3" evidence="6">
    <location>
        <begin position="453"/>
        <end position="524"/>
    </location>
</feature>
<dbReference type="GO" id="GO:0005543">
    <property type="term" value="F:phospholipid binding"/>
    <property type="evidence" value="ECO:0007669"/>
    <property type="project" value="TreeGrafter"/>
</dbReference>
<dbReference type="GO" id="GO:0005768">
    <property type="term" value="C:endosome"/>
    <property type="evidence" value="ECO:0007669"/>
    <property type="project" value="UniProtKB-SubCell"/>
</dbReference>
<dbReference type="PANTHER" id="PTHR46514:SF7">
    <property type="entry name" value="BRIDGING INTEGRATOR 1B"/>
    <property type="match status" value="1"/>
</dbReference>
<dbReference type="GO" id="GO:0051649">
    <property type="term" value="P:establishment of localization in cell"/>
    <property type="evidence" value="ECO:0007669"/>
    <property type="project" value="UniProtKB-ARBA"/>
</dbReference>
<organism evidence="8 9">
    <name type="scientific">Gadus morhua</name>
    <name type="common">Atlantic cod</name>
    <dbReference type="NCBI Taxonomy" id="8049"/>
    <lineage>
        <taxon>Eukaryota</taxon>
        <taxon>Metazoa</taxon>
        <taxon>Chordata</taxon>
        <taxon>Craniata</taxon>
        <taxon>Vertebrata</taxon>
        <taxon>Euteleostomi</taxon>
        <taxon>Actinopterygii</taxon>
        <taxon>Neopterygii</taxon>
        <taxon>Teleostei</taxon>
        <taxon>Neoteleostei</taxon>
        <taxon>Acanthomorphata</taxon>
        <taxon>Zeiogadaria</taxon>
        <taxon>Gadariae</taxon>
        <taxon>Gadiformes</taxon>
        <taxon>Gadoidei</taxon>
        <taxon>Gadidae</taxon>
        <taxon>Gadus</taxon>
    </lineage>
</organism>
<feature type="region of interest" description="Disordered" evidence="5">
    <location>
        <begin position="283"/>
        <end position="366"/>
    </location>
</feature>
<evidence type="ECO:0000313" key="9">
    <source>
        <dbReference type="Proteomes" id="UP000694546"/>
    </source>
</evidence>
<dbReference type="PROSITE" id="PS51021">
    <property type="entry name" value="BAR"/>
    <property type="match status" value="1"/>
</dbReference>
<dbReference type="GO" id="GO:0008021">
    <property type="term" value="C:synaptic vesicle"/>
    <property type="evidence" value="ECO:0007669"/>
    <property type="project" value="TreeGrafter"/>
</dbReference>
<evidence type="ECO:0000256" key="5">
    <source>
        <dbReference type="SAM" id="MobiDB-lite"/>
    </source>
</evidence>
<dbReference type="Ensembl" id="ENSGMOT00000060972.1">
    <property type="protein sequence ID" value="ENSGMOP00000066808.1"/>
    <property type="gene ID" value="ENSGMOG00000013646.2"/>
</dbReference>
<evidence type="ECO:0000256" key="3">
    <source>
        <dbReference type="ARBA" id="ARBA00022490"/>
    </source>
</evidence>
<dbReference type="Gene3D" id="1.20.1270.60">
    <property type="entry name" value="Arfaptin homology (AH) domain/BAR domain"/>
    <property type="match status" value="1"/>
</dbReference>
<dbReference type="AlphaFoldDB" id="A0A8C5CTP1"/>
<evidence type="ECO:0000256" key="1">
    <source>
        <dbReference type="ARBA" id="ARBA00004496"/>
    </source>
</evidence>
<reference evidence="8" key="1">
    <citation type="submission" date="2025-08" db="UniProtKB">
        <authorList>
            <consortium name="Ensembl"/>
        </authorList>
    </citation>
    <scope>IDENTIFICATION</scope>
</reference>
<dbReference type="InterPro" id="IPR027267">
    <property type="entry name" value="AH/BAR_dom_sf"/>
</dbReference>
<keyword evidence="9" id="KW-1185">Reference proteome</keyword>
<dbReference type="PROSITE" id="PS50002">
    <property type="entry name" value="SH3"/>
    <property type="match status" value="1"/>
</dbReference>
<protein>
    <submittedName>
        <fullName evidence="8">Bridging integrator 1b</fullName>
    </submittedName>
</protein>
<reference evidence="8" key="2">
    <citation type="submission" date="2025-09" db="UniProtKB">
        <authorList>
            <consortium name="Ensembl"/>
        </authorList>
    </citation>
    <scope>IDENTIFICATION</scope>
</reference>
<proteinExistence type="predicted"/>
<gene>
    <name evidence="8" type="primary">bin1b</name>
</gene>
<name>A0A8C5CTP1_GADMO</name>
<sequence>MAEIGKGVTAGKLAINVQKKFTRAQEKVLQKLGKADETRDAAFEETVGSFNKQMVEGAKLQKDLKAYLLAVKTMHDASRRLQECLAEMYDPEWFGKEEVDSMVEEMIEKEMDNTLEDTDANWTDYYEKLTDESLLSLDTYLSQFPDIKARLAKRERKMVDFDSARHHFASIQKGKKKDEAKIAKPAALLEMAAPLWAQGLLSAHQVAQTHLSKNQAEEELGRAQKVFEELNVELQDELPVLWDSRVGVYVNTFQNLASNQEKFHRDMGKVSVCVCKRLCPPPSRPPARMSLTPSPGPEDDESPETAPTSTTSVTSTSPISTPQVRPPLPIAPELLLPPPFPPPPPPPPPPLSPPPPPSSSSSSSSSCSSSSSTSSLVFSSSSSSFSSSSYTSTLLLLLFLHSPPLPLSFSSSSSSSVVLIHPPPLPTPPPFSSSSSTSSSSTRSAFPFLKTRTSRVFVKVLHDYAATDGDELELKTGDMVLVMAFDSPDEQDDGWLVGVKESHWLQHKDISIKGVFPENFTQKV</sequence>
<dbReference type="GeneTree" id="ENSGT00950000182882"/>
<dbReference type="Pfam" id="PF03114">
    <property type="entry name" value="BAR"/>
    <property type="match status" value="1"/>
</dbReference>
<dbReference type="GO" id="GO:0030315">
    <property type="term" value="C:T-tubule"/>
    <property type="evidence" value="ECO:0007669"/>
    <property type="project" value="UniProtKB-SubCell"/>
</dbReference>